<keyword evidence="3" id="KW-1185">Reference proteome</keyword>
<dbReference type="InterPro" id="IPR036322">
    <property type="entry name" value="WD40_repeat_dom_sf"/>
</dbReference>
<comment type="caution">
    <text evidence="2">The sequence shown here is derived from an EMBL/GenBank/DDBJ whole genome shotgun (WGS) entry which is preliminary data.</text>
</comment>
<proteinExistence type="predicted"/>
<dbReference type="EMBL" id="MU250536">
    <property type="protein sequence ID" value="KAG7445804.1"/>
    <property type="molecule type" value="Genomic_DNA"/>
</dbReference>
<evidence type="ECO:0000313" key="3">
    <source>
        <dbReference type="Proteomes" id="UP000812287"/>
    </source>
</evidence>
<dbReference type="AlphaFoldDB" id="A0A9P8AS14"/>
<name>A0A9P8AS14_9AGAR</name>
<dbReference type="OrthoDB" id="128867at2759"/>
<dbReference type="RefSeq" id="XP_043039304.1">
    <property type="nucleotide sequence ID" value="XM_043179951.1"/>
</dbReference>
<protein>
    <submittedName>
        <fullName evidence="2">Uncharacterized protein</fullName>
    </submittedName>
</protein>
<dbReference type="GeneID" id="66102247"/>
<evidence type="ECO:0000256" key="1">
    <source>
        <dbReference type="SAM" id="MobiDB-lite"/>
    </source>
</evidence>
<feature type="compositionally biased region" description="Low complexity" evidence="1">
    <location>
        <begin position="36"/>
        <end position="46"/>
    </location>
</feature>
<dbReference type="Proteomes" id="UP000812287">
    <property type="component" value="Unassembled WGS sequence"/>
</dbReference>
<evidence type="ECO:0000313" key="2">
    <source>
        <dbReference type="EMBL" id="KAG7445804.1"/>
    </source>
</evidence>
<organism evidence="2 3">
    <name type="scientific">Guyanagaster necrorhizus</name>
    <dbReference type="NCBI Taxonomy" id="856835"/>
    <lineage>
        <taxon>Eukaryota</taxon>
        <taxon>Fungi</taxon>
        <taxon>Dikarya</taxon>
        <taxon>Basidiomycota</taxon>
        <taxon>Agaricomycotina</taxon>
        <taxon>Agaricomycetes</taxon>
        <taxon>Agaricomycetidae</taxon>
        <taxon>Agaricales</taxon>
        <taxon>Marasmiineae</taxon>
        <taxon>Physalacriaceae</taxon>
        <taxon>Guyanagaster</taxon>
    </lineage>
</organism>
<accession>A0A9P8AS14</accession>
<reference evidence="2" key="1">
    <citation type="submission" date="2020-11" db="EMBL/GenBank/DDBJ databases">
        <title>Adaptations for nitrogen fixation in a non-lichenized fungal sporocarp promotes dispersal by wood-feeding termites.</title>
        <authorList>
            <consortium name="DOE Joint Genome Institute"/>
            <person name="Koch R.A."/>
            <person name="Yoon G."/>
            <person name="Arayal U."/>
            <person name="Lail K."/>
            <person name="Amirebrahimi M."/>
            <person name="Labutti K."/>
            <person name="Lipzen A."/>
            <person name="Riley R."/>
            <person name="Barry K."/>
            <person name="Henrissat B."/>
            <person name="Grigoriev I.V."/>
            <person name="Herr J.R."/>
            <person name="Aime M.C."/>
        </authorList>
    </citation>
    <scope>NUCLEOTIDE SEQUENCE</scope>
    <source>
        <strain evidence="2">MCA 3950</strain>
    </source>
</reference>
<gene>
    <name evidence="2" type="ORF">BT62DRAFT_180896</name>
</gene>
<dbReference type="SUPFAM" id="SSF50978">
    <property type="entry name" value="WD40 repeat-like"/>
    <property type="match status" value="1"/>
</dbReference>
<sequence length="253" mass="28631">MPLELNGFYWDEDRKRYFPNSSKPRIDTHPKAPINTSAAASQTSSFTSRNRKVSQWDLTDALRRTSSYAESSRIQHQLLSSNIASSSRIISSQPPVVGKITAFCSTNLNGQPRRFLGDDRGFLYSRDLYDLEWAPQFNLHPSSEISSICSSGEFCIATCIGASSKIAVQNLRMPMRTTLLTLNPVHDIWTSHLRDRTLVLGANKRAVLLRDIEVSSPIEHLHTNDSDVFAIEQKDVSDFCFNFVRHSLIRVRI</sequence>
<feature type="region of interest" description="Disordered" evidence="1">
    <location>
        <begin position="19"/>
        <end position="46"/>
    </location>
</feature>